<evidence type="ECO:0000256" key="8">
    <source>
        <dbReference type="SAM" id="MobiDB-lite"/>
    </source>
</evidence>
<feature type="transmembrane region" description="Helical" evidence="9">
    <location>
        <begin position="84"/>
        <end position="102"/>
    </location>
</feature>
<dbReference type="PANTHER" id="PTHR42810">
    <property type="entry name" value="PURINE PERMEASE C1399.01C-RELATED"/>
    <property type="match status" value="1"/>
</dbReference>
<comment type="similarity">
    <text evidence="2">Belongs to the nucleobase:cation symporter-2 (NCS2) (TC 2.A.40) family.</text>
</comment>
<feature type="transmembrane region" description="Helical" evidence="9">
    <location>
        <begin position="386"/>
        <end position="405"/>
    </location>
</feature>
<evidence type="ECO:0000256" key="1">
    <source>
        <dbReference type="ARBA" id="ARBA00004651"/>
    </source>
</evidence>
<feature type="transmembrane region" description="Helical" evidence="9">
    <location>
        <begin position="53"/>
        <end position="72"/>
    </location>
</feature>
<feature type="transmembrane region" description="Helical" evidence="9">
    <location>
        <begin position="202"/>
        <end position="221"/>
    </location>
</feature>
<evidence type="ECO:0000313" key="11">
    <source>
        <dbReference type="Proteomes" id="UP001501102"/>
    </source>
</evidence>
<dbReference type="PANTHER" id="PTHR42810:SF4">
    <property type="entry name" value="URIC ACID TRANSPORTER UACT"/>
    <property type="match status" value="1"/>
</dbReference>
<feature type="transmembrane region" description="Helical" evidence="9">
    <location>
        <begin position="354"/>
        <end position="374"/>
    </location>
</feature>
<gene>
    <name evidence="10" type="ORF">GCM10020221_27160</name>
</gene>
<dbReference type="InterPro" id="IPR006042">
    <property type="entry name" value="Xan_ur_permease"/>
</dbReference>
<dbReference type="NCBIfam" id="NF037981">
    <property type="entry name" value="NCS2_1"/>
    <property type="match status" value="1"/>
</dbReference>
<sequence length="462" mass="46972">MATASRPAAVHPVDELPRPGKLLATGLQHVAASYAGVVAPPLVIGSSIGLSPVQVTFLVGAALFTAGIATLLQTIGFRKVGARLPFVNGVSFAGVAPVLAVADQQADKRDALPVVYGAVMVAGVLGFLLAPYFGRLVRFFPPVVSGTVITLIGLSLLPVAFGWIQGGDPNRSASGTALGLAGATLAIVLLLRRLLRGFPRQIAILLGLVAGTLLAVPAGAVHTGVTRHAALVGFPEPFHFGAPHLQLAAVVSMCILMLVCMTESTADMLALGEIVERPADERTIAGGLRADTLGSALSPLFNGFANSAFAQNIGLVALTGVRSRFTVAACGLMFTVLGLSPAFASLIALVPQPVLGGAGLVLFGTVAASGIGVLVKAGLDHGDDLLIAAVSLGMGLIPVVSRNFYGPAVPEALRTVLNSGVSAGCLTAVLLNLAFHHLGRGRGRAAGEVPPPRVATEEKRAI</sequence>
<keyword evidence="6 9" id="KW-1133">Transmembrane helix</keyword>
<proteinExistence type="inferred from homology"/>
<keyword evidence="5 9" id="KW-0812">Transmembrane</keyword>
<feature type="transmembrane region" description="Helical" evidence="9">
    <location>
        <begin position="114"/>
        <end position="133"/>
    </location>
</feature>
<keyword evidence="4" id="KW-1003">Cell membrane</keyword>
<dbReference type="InterPro" id="IPR017588">
    <property type="entry name" value="UacT-like"/>
</dbReference>
<dbReference type="NCBIfam" id="TIGR03173">
    <property type="entry name" value="pbuX"/>
    <property type="match status" value="1"/>
</dbReference>
<evidence type="ECO:0000256" key="9">
    <source>
        <dbReference type="SAM" id="Phobius"/>
    </source>
</evidence>
<feature type="transmembrane region" description="Helical" evidence="9">
    <location>
        <begin position="325"/>
        <end position="348"/>
    </location>
</feature>
<dbReference type="Proteomes" id="UP001501102">
    <property type="component" value="Unassembled WGS sequence"/>
</dbReference>
<evidence type="ECO:0000256" key="3">
    <source>
        <dbReference type="ARBA" id="ARBA00022448"/>
    </source>
</evidence>
<feature type="transmembrane region" description="Helical" evidence="9">
    <location>
        <begin position="417"/>
        <end position="435"/>
    </location>
</feature>
<evidence type="ECO:0000256" key="5">
    <source>
        <dbReference type="ARBA" id="ARBA00022692"/>
    </source>
</evidence>
<organism evidence="10 11">
    <name type="scientific">Streptomyces thioluteus</name>
    <dbReference type="NCBI Taxonomy" id="66431"/>
    <lineage>
        <taxon>Bacteria</taxon>
        <taxon>Bacillati</taxon>
        <taxon>Actinomycetota</taxon>
        <taxon>Actinomycetes</taxon>
        <taxon>Kitasatosporales</taxon>
        <taxon>Streptomycetaceae</taxon>
        <taxon>Streptomyces</taxon>
    </lineage>
</organism>
<protein>
    <submittedName>
        <fullName evidence="10">Nucleobase:cation symporter-2 family protein</fullName>
    </submittedName>
</protein>
<reference evidence="11" key="1">
    <citation type="journal article" date="2019" name="Int. J. Syst. Evol. Microbiol.">
        <title>The Global Catalogue of Microorganisms (GCM) 10K type strain sequencing project: providing services to taxonomists for standard genome sequencing and annotation.</title>
        <authorList>
            <consortium name="The Broad Institute Genomics Platform"/>
            <consortium name="The Broad Institute Genome Sequencing Center for Infectious Disease"/>
            <person name="Wu L."/>
            <person name="Ma J."/>
        </authorList>
    </citation>
    <scope>NUCLEOTIDE SEQUENCE [LARGE SCALE GENOMIC DNA]</scope>
    <source>
        <strain evidence="11">JCM 4087</strain>
    </source>
</reference>
<dbReference type="EMBL" id="BAAAXZ010000103">
    <property type="protein sequence ID" value="GAA2929892.1"/>
    <property type="molecule type" value="Genomic_DNA"/>
</dbReference>
<dbReference type="RefSeq" id="WP_344963363.1">
    <property type="nucleotide sequence ID" value="NZ_BAAAXZ010000103.1"/>
</dbReference>
<evidence type="ECO:0000256" key="7">
    <source>
        <dbReference type="ARBA" id="ARBA00023136"/>
    </source>
</evidence>
<dbReference type="Pfam" id="PF00860">
    <property type="entry name" value="Xan_ur_permease"/>
    <property type="match status" value="1"/>
</dbReference>
<evidence type="ECO:0000313" key="10">
    <source>
        <dbReference type="EMBL" id="GAA2929892.1"/>
    </source>
</evidence>
<accession>A0ABP6JFA9</accession>
<keyword evidence="7 9" id="KW-0472">Membrane</keyword>
<evidence type="ECO:0000256" key="4">
    <source>
        <dbReference type="ARBA" id="ARBA00022475"/>
    </source>
</evidence>
<keyword evidence="11" id="KW-1185">Reference proteome</keyword>
<comment type="caution">
    <text evidence="10">The sequence shown here is derived from an EMBL/GenBank/DDBJ whole genome shotgun (WGS) entry which is preliminary data.</text>
</comment>
<evidence type="ECO:0000256" key="2">
    <source>
        <dbReference type="ARBA" id="ARBA00008821"/>
    </source>
</evidence>
<feature type="transmembrane region" description="Helical" evidence="9">
    <location>
        <begin position="241"/>
        <end position="261"/>
    </location>
</feature>
<comment type="subcellular location">
    <subcellularLocation>
        <location evidence="1">Cell membrane</location>
        <topology evidence="1">Multi-pass membrane protein</topology>
    </subcellularLocation>
</comment>
<dbReference type="InterPro" id="IPR006043">
    <property type="entry name" value="NCS2"/>
</dbReference>
<evidence type="ECO:0000256" key="6">
    <source>
        <dbReference type="ARBA" id="ARBA00022989"/>
    </source>
</evidence>
<feature type="transmembrane region" description="Helical" evidence="9">
    <location>
        <begin position="140"/>
        <end position="164"/>
    </location>
</feature>
<feature type="transmembrane region" description="Helical" evidence="9">
    <location>
        <begin position="176"/>
        <end position="195"/>
    </location>
</feature>
<dbReference type="PROSITE" id="PS01116">
    <property type="entry name" value="XANTH_URACIL_PERMASE"/>
    <property type="match status" value="1"/>
</dbReference>
<keyword evidence="3" id="KW-0813">Transport</keyword>
<feature type="region of interest" description="Disordered" evidence="8">
    <location>
        <begin position="442"/>
        <end position="462"/>
    </location>
</feature>
<name>A0ABP6JFA9_STRTU</name>
<dbReference type="NCBIfam" id="TIGR00801">
    <property type="entry name" value="ncs2"/>
    <property type="match status" value="1"/>
</dbReference>